<protein>
    <submittedName>
        <fullName evidence="1">Uncharacterized protein</fullName>
    </submittedName>
</protein>
<dbReference type="KEGG" id="kbs:EPA93_06390"/>
<dbReference type="Proteomes" id="UP000290365">
    <property type="component" value="Chromosome"/>
</dbReference>
<gene>
    <name evidence="1" type="ORF">EPA93_06390</name>
</gene>
<sequence>MTRQVEMVEGRDDENLFELDVRIVQRGKADASGYDTYTSTCVKTCSTCYDTCWDQSTWMQSPDLNRCGEL</sequence>
<keyword evidence="2" id="KW-1185">Reference proteome</keyword>
<dbReference type="RefSeq" id="WP_129886248.1">
    <property type="nucleotide sequence ID" value="NZ_CP035758.1"/>
</dbReference>
<evidence type="ECO:0000313" key="1">
    <source>
        <dbReference type="EMBL" id="QBD75651.1"/>
    </source>
</evidence>
<name>A0A4V0YYB6_KTERU</name>
<reference evidence="1 2" key="1">
    <citation type="submission" date="2019-01" db="EMBL/GenBank/DDBJ databases">
        <title>Ktedonosporobacter rubrisoli SCAWS-G2.</title>
        <authorList>
            <person name="Huang Y."/>
            <person name="Yan B."/>
        </authorList>
    </citation>
    <scope>NUCLEOTIDE SEQUENCE [LARGE SCALE GENOMIC DNA]</scope>
    <source>
        <strain evidence="1 2">SCAWS-G2</strain>
    </source>
</reference>
<proteinExistence type="predicted"/>
<dbReference type="EMBL" id="CP035758">
    <property type="protein sequence ID" value="QBD75651.1"/>
    <property type="molecule type" value="Genomic_DNA"/>
</dbReference>
<dbReference type="AlphaFoldDB" id="A0A4V0YYB6"/>
<evidence type="ECO:0000313" key="2">
    <source>
        <dbReference type="Proteomes" id="UP000290365"/>
    </source>
</evidence>
<accession>A0A4V0YYB6</accession>
<organism evidence="1 2">
    <name type="scientific">Ktedonosporobacter rubrisoli</name>
    <dbReference type="NCBI Taxonomy" id="2509675"/>
    <lineage>
        <taxon>Bacteria</taxon>
        <taxon>Bacillati</taxon>
        <taxon>Chloroflexota</taxon>
        <taxon>Ktedonobacteria</taxon>
        <taxon>Ktedonobacterales</taxon>
        <taxon>Ktedonosporobacteraceae</taxon>
        <taxon>Ktedonosporobacter</taxon>
    </lineage>
</organism>